<name>A0A0N8PST7_9CHLR</name>
<dbReference type="EMBL" id="LJCR01000213">
    <property type="protein sequence ID" value="KPV53637.1"/>
    <property type="molecule type" value="Genomic_DNA"/>
</dbReference>
<evidence type="ECO:0000313" key="1">
    <source>
        <dbReference type="EMBL" id="KPV53637.1"/>
    </source>
</evidence>
<evidence type="ECO:0000313" key="2">
    <source>
        <dbReference type="Proteomes" id="UP000050509"/>
    </source>
</evidence>
<reference evidence="1 2" key="1">
    <citation type="submission" date="2015-09" db="EMBL/GenBank/DDBJ databases">
        <title>Draft genome sequence of Kouleothrix aurantiaca JCM 19913.</title>
        <authorList>
            <person name="Hemp J."/>
        </authorList>
    </citation>
    <scope>NUCLEOTIDE SEQUENCE [LARGE SCALE GENOMIC DNA]</scope>
    <source>
        <strain evidence="1 2">COM-B</strain>
    </source>
</reference>
<organism evidence="1 2">
    <name type="scientific">Kouleothrix aurantiaca</name>
    <dbReference type="NCBI Taxonomy" id="186479"/>
    <lineage>
        <taxon>Bacteria</taxon>
        <taxon>Bacillati</taxon>
        <taxon>Chloroflexota</taxon>
        <taxon>Chloroflexia</taxon>
        <taxon>Chloroflexales</taxon>
        <taxon>Roseiflexineae</taxon>
        <taxon>Roseiflexaceae</taxon>
        <taxon>Kouleothrix</taxon>
    </lineage>
</organism>
<protein>
    <submittedName>
        <fullName evidence="1">Uncharacterized protein</fullName>
    </submittedName>
</protein>
<gene>
    <name evidence="1" type="ORF">SE17_08535</name>
</gene>
<accession>A0A0N8PST7</accession>
<dbReference type="PATRIC" id="fig|186479.3.peg.4051"/>
<comment type="caution">
    <text evidence="1">The sequence shown here is derived from an EMBL/GenBank/DDBJ whole genome shotgun (WGS) entry which is preliminary data.</text>
</comment>
<keyword evidence="2" id="KW-1185">Reference proteome</keyword>
<proteinExistence type="predicted"/>
<dbReference type="Proteomes" id="UP000050509">
    <property type="component" value="Unassembled WGS sequence"/>
</dbReference>
<sequence length="77" mass="8646">MKIIVKNDRKRTEDLVYDFATDTDTIVVIELANGQSITLKDIGSDEFTVTATNGRRYRAKPITISPISEDTITIKVE</sequence>
<dbReference type="AlphaFoldDB" id="A0A0N8PST7"/>